<dbReference type="EnsemblMetazoa" id="AQUA014895-RA">
    <property type="protein sequence ID" value="AQUA014895-PA"/>
    <property type="gene ID" value="AQUA014895"/>
</dbReference>
<sequence>MKTSEPVGANSVCEFSFQVQQCKCISCMIN</sequence>
<dbReference type="VEuPathDB" id="VectorBase:AQUA014895"/>
<dbReference type="Proteomes" id="UP000076407">
    <property type="component" value="Unassembled WGS sequence"/>
</dbReference>
<organism evidence="1 2">
    <name type="scientific">Anopheles quadriannulatus</name>
    <name type="common">Mosquito</name>
    <dbReference type="NCBI Taxonomy" id="34691"/>
    <lineage>
        <taxon>Eukaryota</taxon>
        <taxon>Metazoa</taxon>
        <taxon>Ecdysozoa</taxon>
        <taxon>Arthropoda</taxon>
        <taxon>Hexapoda</taxon>
        <taxon>Insecta</taxon>
        <taxon>Pterygota</taxon>
        <taxon>Neoptera</taxon>
        <taxon>Endopterygota</taxon>
        <taxon>Diptera</taxon>
        <taxon>Nematocera</taxon>
        <taxon>Culicoidea</taxon>
        <taxon>Culicidae</taxon>
        <taxon>Anophelinae</taxon>
        <taxon>Anopheles</taxon>
    </lineage>
</organism>
<evidence type="ECO:0000313" key="1">
    <source>
        <dbReference type="EnsemblMetazoa" id="AQUA014895-PA"/>
    </source>
</evidence>
<dbReference type="AlphaFoldDB" id="A0A182XST9"/>
<protein>
    <submittedName>
        <fullName evidence="1">Uncharacterized protein</fullName>
    </submittedName>
</protein>
<proteinExistence type="predicted"/>
<keyword evidence="2" id="KW-1185">Reference proteome</keyword>
<name>A0A182XST9_ANOQN</name>
<accession>A0A182XST9</accession>
<evidence type="ECO:0000313" key="2">
    <source>
        <dbReference type="Proteomes" id="UP000076407"/>
    </source>
</evidence>
<reference evidence="1" key="1">
    <citation type="submission" date="2020-05" db="UniProtKB">
        <authorList>
            <consortium name="EnsemblMetazoa"/>
        </authorList>
    </citation>
    <scope>IDENTIFICATION</scope>
    <source>
        <strain evidence="1">SANGQUA</strain>
    </source>
</reference>